<proteinExistence type="predicted"/>
<accession>A0A1Q9LIT9</accession>
<organism evidence="3 4">
    <name type="scientific">Actinokineospora bangkokensis</name>
    <dbReference type="NCBI Taxonomy" id="1193682"/>
    <lineage>
        <taxon>Bacteria</taxon>
        <taxon>Bacillati</taxon>
        <taxon>Actinomycetota</taxon>
        <taxon>Actinomycetes</taxon>
        <taxon>Pseudonocardiales</taxon>
        <taxon>Pseudonocardiaceae</taxon>
        <taxon>Actinokineospora</taxon>
    </lineage>
</organism>
<comment type="caution">
    <text evidence="3">The sequence shown here is derived from an EMBL/GenBank/DDBJ whole genome shotgun (WGS) entry which is preliminary data.</text>
</comment>
<evidence type="ECO:0000256" key="1">
    <source>
        <dbReference type="SAM" id="MobiDB-lite"/>
    </source>
</evidence>
<feature type="transmembrane region" description="Helical" evidence="2">
    <location>
        <begin position="72"/>
        <end position="92"/>
    </location>
</feature>
<keyword evidence="4" id="KW-1185">Reference proteome</keyword>
<dbReference type="AlphaFoldDB" id="A0A1Q9LIT9"/>
<feature type="transmembrane region" description="Helical" evidence="2">
    <location>
        <begin position="112"/>
        <end position="133"/>
    </location>
</feature>
<evidence type="ECO:0000313" key="3">
    <source>
        <dbReference type="EMBL" id="OLR91948.1"/>
    </source>
</evidence>
<dbReference type="EMBL" id="MKQR01000018">
    <property type="protein sequence ID" value="OLR91948.1"/>
    <property type="molecule type" value="Genomic_DNA"/>
</dbReference>
<keyword evidence="2" id="KW-0812">Transmembrane</keyword>
<dbReference type="Proteomes" id="UP000186040">
    <property type="component" value="Unassembled WGS sequence"/>
</dbReference>
<feature type="transmembrane region" description="Helical" evidence="2">
    <location>
        <begin position="38"/>
        <end position="60"/>
    </location>
</feature>
<feature type="region of interest" description="Disordered" evidence="1">
    <location>
        <begin position="1"/>
        <end position="37"/>
    </location>
</feature>
<keyword evidence="2" id="KW-0472">Membrane</keyword>
<reference evidence="3 4" key="1">
    <citation type="submission" date="2016-10" db="EMBL/GenBank/DDBJ databases">
        <title>The Draft Genome Sequence of Actinokineospora bangkokensis 44EHWT reveals the biosynthetic pathway of antifungal compounds Thailandins with unusual extender unit butylmalonyl-CoA.</title>
        <authorList>
            <person name="Greule A."/>
            <person name="Intra B."/>
            <person name="Flemming S."/>
            <person name="Rommel M.G."/>
            <person name="Panbangred W."/>
            <person name="Bechthold A."/>
        </authorList>
    </citation>
    <scope>NUCLEOTIDE SEQUENCE [LARGE SCALE GENOMIC DNA]</scope>
    <source>
        <strain evidence="3 4">44EHW</strain>
    </source>
</reference>
<protein>
    <submittedName>
        <fullName evidence="3">Uncharacterized protein</fullName>
    </submittedName>
</protein>
<dbReference type="OrthoDB" id="5244723at2"/>
<evidence type="ECO:0000313" key="4">
    <source>
        <dbReference type="Proteomes" id="UP000186040"/>
    </source>
</evidence>
<dbReference type="RefSeq" id="WP_075976356.1">
    <property type="nucleotide sequence ID" value="NZ_MKQR01000018.1"/>
</dbReference>
<gene>
    <name evidence="3" type="ORF">BJP25_24305</name>
</gene>
<sequence length="150" mass="15149">MQFSASFGPTTPTRPPSGPPTRQTRAAQDPGTPQGAGLAGATTTAVVLFLAFYCGGYVAGRMTRFTGARQGLAVWLWTVAIGLVGSLVAAISGANITVPGGFSTLPINQDTLTTGGVIAALVALVGAVLGGVAGMRFHRKVDNGAFDTEL</sequence>
<keyword evidence="2" id="KW-1133">Transmembrane helix</keyword>
<dbReference type="STRING" id="1193682.BJP25_24305"/>
<name>A0A1Q9LIT9_9PSEU</name>
<evidence type="ECO:0000256" key="2">
    <source>
        <dbReference type="SAM" id="Phobius"/>
    </source>
</evidence>